<dbReference type="InterPro" id="IPR011993">
    <property type="entry name" value="PH-like_dom_sf"/>
</dbReference>
<dbReference type="OrthoDB" id="2272012at2759"/>
<dbReference type="Pfam" id="PF00780">
    <property type="entry name" value="CNH"/>
    <property type="match status" value="2"/>
</dbReference>
<dbReference type="Proteomes" id="UP000053593">
    <property type="component" value="Unassembled WGS sequence"/>
</dbReference>
<evidence type="ECO:0000313" key="7">
    <source>
        <dbReference type="Proteomes" id="UP000053593"/>
    </source>
</evidence>
<feature type="compositionally biased region" description="Low complexity" evidence="3">
    <location>
        <begin position="35"/>
        <end position="45"/>
    </location>
</feature>
<dbReference type="InterPro" id="IPR001849">
    <property type="entry name" value="PH_domain"/>
</dbReference>
<dbReference type="GO" id="GO:0005085">
    <property type="term" value="F:guanyl-nucleotide exchange factor activity"/>
    <property type="evidence" value="ECO:0007669"/>
    <property type="project" value="UniProtKB-KW"/>
</dbReference>
<dbReference type="HOGENOM" id="CLU_001251_1_0_1"/>
<dbReference type="Gene3D" id="1.20.900.10">
    <property type="entry name" value="Dbl homology (DH) domain"/>
    <property type="match status" value="2"/>
</dbReference>
<dbReference type="PROSITE" id="PS50003">
    <property type="entry name" value="PH_DOMAIN"/>
    <property type="match status" value="1"/>
</dbReference>
<feature type="domain" description="DH" evidence="5">
    <location>
        <begin position="502"/>
        <end position="717"/>
    </location>
</feature>
<evidence type="ECO:0000259" key="5">
    <source>
        <dbReference type="PROSITE" id="PS50010"/>
    </source>
</evidence>
<dbReference type="CDD" id="cd00160">
    <property type="entry name" value="RhoGEF"/>
    <property type="match status" value="1"/>
</dbReference>
<feature type="compositionally biased region" description="Low complexity" evidence="3">
    <location>
        <begin position="401"/>
        <end position="413"/>
    </location>
</feature>
<gene>
    <name evidence="6" type="ORF">GYMLUDRAFT_247376</name>
</gene>
<sequence>MPHNQPSSPVLGDQDLQQIYEQVSAGFDSEEDDTLTTNIESSSITSRNSTFSADFSFFTAESQPRTGNNYEKLSEAPADKDKEGDATIHSTYAAHPFRESTSSYQHRHRNSDFSYDDFLISPESPVSTAAAKKPWKDTVPEGVLSRIGEEEVNRQVEIHDLVAKETEYLEQLIILETDFLRPLTEWVKKKEDEREREQADVGRITSASNYLPLLRFSPALHFLLRILNFLIASHTRLLEDLHARESQHGIIEQIGDLYLERAAGEWKAGWGNGWVEGKGFVSGGGEWTGDSGYDEWVAVWTTSGLGGLNIFSDNNKSGMWGSEEWKAVVAEQMRVHQMTGAIVDERGRTRYTTFLTTDSVPDIDLKRFSELLVLPVTHFQLYPSFFSTILSSYYDVTSAPAAASSPSGSSTDPAARKDSKHQGGKEKGREENPDESYLREAIRAMRALWGYAKVKTFQMSMNIEASENNGGKGSMGDAAVKWEWFDLTSEEERKEIGKAEMKRQAIIFELIKGEMRYVRDLENVEHIYIAPLQNASTSVNPITPAERLPQFIQSVFSNINALHSHHLRLLQSLFRIQYDEKPTIRSISAPILDAALNWREAYTEYIPNYPIATYTIDSEMRINQAFREFVQRCTRHPDAHRLDMKNFINRPIPRLLRHELLLKGILEETPSGPLGVPGSSRQGASSSRGLNGEHEDHTAIPQVLDVIRRLGKDTEPGVQGEWIDMDWLDEHRSLIYSGKLLRQTDGLERDRWTELYVLSFVVMIKVKEHDEGRKYRVDRRPIPLDLLTIDSLTDAPVQRSPYPSRLTIDSLTDVPVQRNTDRSIFQFPFEGRIGLSPNLYAESERVRTEWRAKLQEASTHRATQGNNKVFEVKLLGGDTFLTRDGEDGSSNGSYGDVLDSTYCRSFTGKIPQIEENWSLLSVRKVSGLGSGMSLTLVSQCAVLGDYGLFLVLADKQLFAYLIDALVPSSPLTANVSQVVQKLSGSDDVHFFTVGILLGRTLVIYMRKRGLDSIFRVLEPVSEKIHEQVNAPSRFGSISFPRSPNRSTLFPHARISSYPLNQFGVYVDQHGNPSRAVRIIEWEGDAERIAVHAQSILRFDSRFIEIRSLETGRLAQIIPGSDIRCIWDGRGVSSLNAIQNAQVHAVMNTPETVIGLGPRAIIQQVIEILPTVS</sequence>
<evidence type="ECO:0000313" key="6">
    <source>
        <dbReference type="EMBL" id="KIK57123.1"/>
    </source>
</evidence>
<reference evidence="6 7" key="1">
    <citation type="submission" date="2014-04" db="EMBL/GenBank/DDBJ databases">
        <title>Evolutionary Origins and Diversification of the Mycorrhizal Mutualists.</title>
        <authorList>
            <consortium name="DOE Joint Genome Institute"/>
            <consortium name="Mycorrhizal Genomics Consortium"/>
            <person name="Kohler A."/>
            <person name="Kuo A."/>
            <person name="Nagy L.G."/>
            <person name="Floudas D."/>
            <person name="Copeland A."/>
            <person name="Barry K.W."/>
            <person name="Cichocki N."/>
            <person name="Veneault-Fourrey C."/>
            <person name="LaButti K."/>
            <person name="Lindquist E.A."/>
            <person name="Lipzen A."/>
            <person name="Lundell T."/>
            <person name="Morin E."/>
            <person name="Murat C."/>
            <person name="Riley R."/>
            <person name="Ohm R."/>
            <person name="Sun H."/>
            <person name="Tunlid A."/>
            <person name="Henrissat B."/>
            <person name="Grigoriev I.V."/>
            <person name="Hibbett D.S."/>
            <person name="Martin F."/>
        </authorList>
    </citation>
    <scope>NUCLEOTIDE SEQUENCE [LARGE SCALE GENOMIC DNA]</scope>
    <source>
        <strain evidence="6 7">FD-317 M1</strain>
    </source>
</reference>
<feature type="compositionally biased region" description="Basic and acidic residues" evidence="3">
    <location>
        <begin position="72"/>
        <end position="83"/>
    </location>
</feature>
<feature type="region of interest" description="Disordered" evidence="3">
    <location>
        <begin position="401"/>
        <end position="436"/>
    </location>
</feature>
<dbReference type="EMBL" id="KN834793">
    <property type="protein sequence ID" value="KIK57123.1"/>
    <property type="molecule type" value="Genomic_DNA"/>
</dbReference>
<evidence type="ECO:0000256" key="2">
    <source>
        <dbReference type="ARBA" id="ARBA00022658"/>
    </source>
</evidence>
<dbReference type="PROSITE" id="PS50010">
    <property type="entry name" value="DH_2"/>
    <property type="match status" value="1"/>
</dbReference>
<accession>A0A0D0CPB0</accession>
<dbReference type="Pfam" id="PF00621">
    <property type="entry name" value="RhoGEF"/>
    <property type="match status" value="1"/>
</dbReference>
<feature type="region of interest" description="Disordered" evidence="3">
    <location>
        <begin position="671"/>
        <end position="695"/>
    </location>
</feature>
<dbReference type="InterPro" id="IPR052233">
    <property type="entry name" value="Rho-type_GEFs"/>
</dbReference>
<dbReference type="AlphaFoldDB" id="A0A0D0CPB0"/>
<dbReference type="PANTHER" id="PTHR46572:SF1">
    <property type="entry name" value="RHO1 GUANINE NUCLEOTIDE EXCHANGE FACTOR TUS1"/>
    <property type="match status" value="1"/>
</dbReference>
<feature type="compositionally biased region" description="Low complexity" evidence="3">
    <location>
        <begin position="678"/>
        <end position="689"/>
    </location>
</feature>
<keyword evidence="1" id="KW-0597">Phosphoprotein</keyword>
<proteinExistence type="predicted"/>
<dbReference type="InterPro" id="IPR041675">
    <property type="entry name" value="PH_5"/>
</dbReference>
<dbReference type="Gene3D" id="2.30.29.30">
    <property type="entry name" value="Pleckstrin-homology domain (PH domain)/Phosphotyrosine-binding domain (PTB)"/>
    <property type="match status" value="1"/>
</dbReference>
<dbReference type="SUPFAM" id="SSF48065">
    <property type="entry name" value="DBL homology domain (DH-domain)"/>
    <property type="match status" value="2"/>
</dbReference>
<dbReference type="SMART" id="SM00325">
    <property type="entry name" value="RhoGEF"/>
    <property type="match status" value="1"/>
</dbReference>
<name>A0A0D0CPB0_9AGAR</name>
<dbReference type="Pfam" id="PF15405">
    <property type="entry name" value="PH_5"/>
    <property type="match status" value="1"/>
</dbReference>
<evidence type="ECO:0000256" key="3">
    <source>
        <dbReference type="SAM" id="MobiDB-lite"/>
    </source>
</evidence>
<evidence type="ECO:0000259" key="4">
    <source>
        <dbReference type="PROSITE" id="PS50003"/>
    </source>
</evidence>
<organism evidence="6 7">
    <name type="scientific">Collybiopsis luxurians FD-317 M1</name>
    <dbReference type="NCBI Taxonomy" id="944289"/>
    <lineage>
        <taxon>Eukaryota</taxon>
        <taxon>Fungi</taxon>
        <taxon>Dikarya</taxon>
        <taxon>Basidiomycota</taxon>
        <taxon>Agaricomycotina</taxon>
        <taxon>Agaricomycetes</taxon>
        <taxon>Agaricomycetidae</taxon>
        <taxon>Agaricales</taxon>
        <taxon>Marasmiineae</taxon>
        <taxon>Omphalotaceae</taxon>
        <taxon>Collybiopsis</taxon>
        <taxon>Collybiopsis luxurians</taxon>
    </lineage>
</organism>
<dbReference type="PANTHER" id="PTHR46572">
    <property type="entry name" value="RHO1 GDP-GTP EXCHANGE PROTEIN 1-RELATED"/>
    <property type="match status" value="1"/>
</dbReference>
<protein>
    <recommendedName>
        <fullName evidence="8">DH domain-containing protein</fullName>
    </recommendedName>
</protein>
<dbReference type="InterPro" id="IPR000219">
    <property type="entry name" value="DH_dom"/>
</dbReference>
<dbReference type="InterPro" id="IPR001180">
    <property type="entry name" value="CNH_dom"/>
</dbReference>
<dbReference type="InterPro" id="IPR035899">
    <property type="entry name" value="DBL_dom_sf"/>
</dbReference>
<feature type="domain" description="PH" evidence="4">
    <location>
        <begin position="733"/>
        <end position="859"/>
    </location>
</feature>
<keyword evidence="2" id="KW-0344">Guanine-nucleotide releasing factor</keyword>
<keyword evidence="7" id="KW-1185">Reference proteome</keyword>
<evidence type="ECO:0008006" key="8">
    <source>
        <dbReference type="Google" id="ProtNLM"/>
    </source>
</evidence>
<evidence type="ECO:0000256" key="1">
    <source>
        <dbReference type="ARBA" id="ARBA00022553"/>
    </source>
</evidence>
<feature type="region of interest" description="Disordered" evidence="3">
    <location>
        <begin position="62"/>
        <end position="83"/>
    </location>
</feature>
<feature type="compositionally biased region" description="Basic and acidic residues" evidence="3">
    <location>
        <begin position="414"/>
        <end position="436"/>
    </location>
</feature>
<feature type="region of interest" description="Disordered" evidence="3">
    <location>
        <begin position="1"/>
        <end position="45"/>
    </location>
</feature>